<keyword evidence="3" id="KW-1185">Reference proteome</keyword>
<feature type="transmembrane region" description="Helical" evidence="1">
    <location>
        <begin position="53"/>
        <end position="71"/>
    </location>
</feature>
<keyword evidence="1" id="KW-0812">Transmembrane</keyword>
<evidence type="ECO:0000313" key="2">
    <source>
        <dbReference type="EMBL" id="BAT93227.1"/>
    </source>
</evidence>
<accession>A0A0S3SKC4</accession>
<organism evidence="2 3">
    <name type="scientific">Vigna angularis var. angularis</name>
    <dbReference type="NCBI Taxonomy" id="157739"/>
    <lineage>
        <taxon>Eukaryota</taxon>
        <taxon>Viridiplantae</taxon>
        <taxon>Streptophyta</taxon>
        <taxon>Embryophyta</taxon>
        <taxon>Tracheophyta</taxon>
        <taxon>Spermatophyta</taxon>
        <taxon>Magnoliopsida</taxon>
        <taxon>eudicotyledons</taxon>
        <taxon>Gunneridae</taxon>
        <taxon>Pentapetalae</taxon>
        <taxon>rosids</taxon>
        <taxon>fabids</taxon>
        <taxon>Fabales</taxon>
        <taxon>Fabaceae</taxon>
        <taxon>Papilionoideae</taxon>
        <taxon>50 kb inversion clade</taxon>
        <taxon>NPAAA clade</taxon>
        <taxon>indigoferoid/millettioid clade</taxon>
        <taxon>Phaseoleae</taxon>
        <taxon>Vigna</taxon>
    </lineage>
</organism>
<reference evidence="2 3" key="1">
    <citation type="journal article" date="2015" name="Sci. Rep.">
        <title>The power of single molecule real-time sequencing technology in the de novo assembly of a eukaryotic genome.</title>
        <authorList>
            <person name="Sakai H."/>
            <person name="Naito K."/>
            <person name="Ogiso-Tanaka E."/>
            <person name="Takahashi Y."/>
            <person name="Iseki K."/>
            <person name="Muto C."/>
            <person name="Satou K."/>
            <person name="Teruya K."/>
            <person name="Shiroma A."/>
            <person name="Shimoji M."/>
            <person name="Hirano T."/>
            <person name="Itoh T."/>
            <person name="Kaga A."/>
            <person name="Tomooka N."/>
        </authorList>
    </citation>
    <scope>NUCLEOTIDE SEQUENCE [LARGE SCALE GENOMIC DNA]</scope>
    <source>
        <strain evidence="3">cv. Shumari</strain>
    </source>
</reference>
<protein>
    <submittedName>
        <fullName evidence="2">Uncharacterized protein</fullName>
    </submittedName>
</protein>
<keyword evidence="1" id="KW-1133">Transmembrane helix</keyword>
<dbReference type="AlphaFoldDB" id="A0A0S3SKC4"/>
<dbReference type="EMBL" id="AP015040">
    <property type="protein sequence ID" value="BAT93227.1"/>
    <property type="molecule type" value="Genomic_DNA"/>
</dbReference>
<keyword evidence="1" id="KW-0472">Membrane</keyword>
<dbReference type="Proteomes" id="UP000291084">
    <property type="component" value="Chromosome 7"/>
</dbReference>
<name>A0A0S3SKC4_PHAAN</name>
<proteinExistence type="predicted"/>
<sequence length="115" mass="12855">MHREGGFKLDVFFLAVLVDCAALSSSALHCWAQPPVGRSCCAAVHSKPKISALLWWWLLLLAHILVHTTFFHNTNLINSSLHFGGASRGRKLQGIKCQNKTWGIKRELCVFLLSQ</sequence>
<evidence type="ECO:0000256" key="1">
    <source>
        <dbReference type="SAM" id="Phobius"/>
    </source>
</evidence>
<evidence type="ECO:0000313" key="3">
    <source>
        <dbReference type="Proteomes" id="UP000291084"/>
    </source>
</evidence>
<feature type="transmembrane region" description="Helical" evidence="1">
    <location>
        <begin position="12"/>
        <end position="32"/>
    </location>
</feature>
<gene>
    <name evidence="2" type="primary">Vigan.07G216000</name>
    <name evidence="2" type="ORF">VIGAN_07216000</name>
</gene>